<dbReference type="Proteomes" id="UP000008075">
    <property type="component" value="Chromosome"/>
</dbReference>
<dbReference type="KEGG" id="xne:XNC1_1317"/>
<proteinExistence type="predicted"/>
<accession>D3VAE6</accession>
<protein>
    <submittedName>
        <fullName evidence="1">Uncharacterized protein</fullName>
    </submittedName>
</protein>
<dbReference type="HOGENOM" id="CLU_3260016_0_0_6"/>
<sequence>MMLTILIYCFVDILNLIMDKSIYTVFKYSLLKILINQFLILT</sequence>
<organism evidence="1 2">
    <name type="scientific">Xenorhabdus nematophila (strain ATCC 19061 / DSM 3370 / CCUG 14189 / LMG 1036 / NCIMB 9965 / AN6)</name>
    <dbReference type="NCBI Taxonomy" id="406817"/>
    <lineage>
        <taxon>Bacteria</taxon>
        <taxon>Pseudomonadati</taxon>
        <taxon>Pseudomonadota</taxon>
        <taxon>Gammaproteobacteria</taxon>
        <taxon>Enterobacterales</taxon>
        <taxon>Morganellaceae</taxon>
        <taxon>Xenorhabdus</taxon>
    </lineage>
</organism>
<evidence type="ECO:0000313" key="2">
    <source>
        <dbReference type="Proteomes" id="UP000008075"/>
    </source>
</evidence>
<evidence type="ECO:0000313" key="1">
    <source>
        <dbReference type="EMBL" id="CBJ89382.1"/>
    </source>
</evidence>
<reference evidence="1 2" key="1">
    <citation type="journal article" date="2011" name="PLoS ONE">
        <title>The entomopathogenic bacterial endosymbionts xenorhabdus and photorhabdus: convergent lifestyles from divergent genomes.</title>
        <authorList>
            <person name="Chaston J.M."/>
            <person name="Suen G."/>
            <person name="Tucker S.L."/>
            <person name="Andersen A.W."/>
            <person name="Bhasin A."/>
            <person name="Bode E."/>
            <person name="Bode H.B."/>
            <person name="Brachmann A.O."/>
            <person name="Cowles C.E."/>
            <person name="Cowles K.N."/>
            <person name="Darby C."/>
            <person name="de Leon L."/>
            <person name="Drace K."/>
            <person name="Du Z."/>
            <person name="Givaudan A."/>
            <person name="Herbert Tran E.E."/>
            <person name="Jewell K.A."/>
            <person name="Knack J.J."/>
            <person name="Krasomil-Osterfeld K.C."/>
            <person name="Kukor R."/>
            <person name="Lanois A."/>
            <person name="Latreille P."/>
            <person name="Leimgruber N.K."/>
            <person name="Lipke C.M."/>
            <person name="Liu R."/>
            <person name="Lu X."/>
            <person name="Martens E.C."/>
            <person name="Marri P.R."/>
            <person name="Medigue C."/>
            <person name="Menard M.L."/>
            <person name="Miller N.M."/>
            <person name="Morales-Soto N."/>
            <person name="Norton S."/>
            <person name="Ogier J.C."/>
            <person name="Orchard S.S."/>
            <person name="Park D."/>
            <person name="Park Y."/>
            <person name="Qurollo B.A."/>
            <person name="Sugar D.R."/>
            <person name="Richards G.R."/>
            <person name="Rouy Z."/>
            <person name="Slominski B."/>
            <person name="Slominski K."/>
            <person name="Snyder H."/>
            <person name="Tjaden B.C."/>
            <person name="van der Hoeven R."/>
            <person name="Welch R.D."/>
            <person name="Wheeler C."/>
            <person name="Xiang B."/>
            <person name="Barbazuk B."/>
            <person name="Gaudriault S."/>
            <person name="Goodner B."/>
            <person name="Slater S.C."/>
            <person name="Forst S."/>
            <person name="Goldman B.S."/>
            <person name="Goodrich-Blair H."/>
        </authorList>
    </citation>
    <scope>NUCLEOTIDE SEQUENCE [LARGE SCALE GENOMIC DNA]</scope>
    <source>
        <strain evidence="2">ATCC 19061 / DSM 3370 / CCUG 14189 / LMG 1036 / NCIMB 9965 / AN6</strain>
    </source>
</reference>
<keyword evidence="2" id="KW-1185">Reference proteome</keyword>
<dbReference type="EMBL" id="FN667742">
    <property type="protein sequence ID" value="CBJ89382.1"/>
    <property type="molecule type" value="Genomic_DNA"/>
</dbReference>
<name>D3VAE6_XENNA</name>
<dbReference type="AlphaFoldDB" id="D3VAE6"/>
<gene>
    <name evidence="1" type="ordered locus">XNC1_1317</name>
</gene>